<dbReference type="PANTHER" id="PTHR33875:SF2">
    <property type="entry name" value="ACR183CP"/>
    <property type="match status" value="1"/>
</dbReference>
<evidence type="ECO:0000259" key="1">
    <source>
        <dbReference type="Pfam" id="PF13462"/>
    </source>
</evidence>
<dbReference type="OrthoDB" id="37297at2759"/>
<organism evidence="2 3">
    <name type="scientific">Patellaria atrata CBS 101060</name>
    <dbReference type="NCBI Taxonomy" id="1346257"/>
    <lineage>
        <taxon>Eukaryota</taxon>
        <taxon>Fungi</taxon>
        <taxon>Dikarya</taxon>
        <taxon>Ascomycota</taxon>
        <taxon>Pezizomycotina</taxon>
        <taxon>Dothideomycetes</taxon>
        <taxon>Dothideomycetes incertae sedis</taxon>
        <taxon>Patellariales</taxon>
        <taxon>Patellariaceae</taxon>
        <taxon>Patellaria</taxon>
    </lineage>
</organism>
<dbReference type="InterPro" id="IPR036249">
    <property type="entry name" value="Thioredoxin-like_sf"/>
</dbReference>
<comment type="caution">
    <text evidence="2">The sequence shown here is derived from an EMBL/GenBank/DDBJ whole genome shotgun (WGS) entry which is preliminary data.</text>
</comment>
<sequence>MALAPKFIGQKFAAGISPTTTHTLDIYLDYVCPFSRKMFNSLYTHVLPTVETRYRGKLAIIFRQQIQPWHPSSTLTHEAGAAVLKLAPNKFYEFSYKLFEKQTEFFDVSVVNETRNQTYKRLAEIAGSVGVDEGEVFRLLEIQDTPGEDGSLNSGNGITDDLKVLVKVNRLVGIHVTPTVIFNGAVENAISSSFTKEQWEEWLEKNIT</sequence>
<dbReference type="Pfam" id="PF13462">
    <property type="entry name" value="Thioredoxin_4"/>
    <property type="match status" value="1"/>
</dbReference>
<dbReference type="EMBL" id="MU006103">
    <property type="protein sequence ID" value="KAF2836569.1"/>
    <property type="molecule type" value="Genomic_DNA"/>
</dbReference>
<gene>
    <name evidence="2" type="ORF">M501DRAFT_996776</name>
</gene>
<evidence type="ECO:0000313" key="2">
    <source>
        <dbReference type="EMBL" id="KAF2836569.1"/>
    </source>
</evidence>
<proteinExistence type="predicted"/>
<reference evidence="2" key="1">
    <citation type="journal article" date="2020" name="Stud. Mycol.">
        <title>101 Dothideomycetes genomes: a test case for predicting lifestyles and emergence of pathogens.</title>
        <authorList>
            <person name="Haridas S."/>
            <person name="Albert R."/>
            <person name="Binder M."/>
            <person name="Bloem J."/>
            <person name="Labutti K."/>
            <person name="Salamov A."/>
            <person name="Andreopoulos B."/>
            <person name="Baker S."/>
            <person name="Barry K."/>
            <person name="Bills G."/>
            <person name="Bluhm B."/>
            <person name="Cannon C."/>
            <person name="Castanera R."/>
            <person name="Culley D."/>
            <person name="Daum C."/>
            <person name="Ezra D."/>
            <person name="Gonzalez J."/>
            <person name="Henrissat B."/>
            <person name="Kuo A."/>
            <person name="Liang C."/>
            <person name="Lipzen A."/>
            <person name="Lutzoni F."/>
            <person name="Magnuson J."/>
            <person name="Mondo S."/>
            <person name="Nolan M."/>
            <person name="Ohm R."/>
            <person name="Pangilinan J."/>
            <person name="Park H.-J."/>
            <person name="Ramirez L."/>
            <person name="Alfaro M."/>
            <person name="Sun H."/>
            <person name="Tritt A."/>
            <person name="Yoshinaga Y."/>
            <person name="Zwiers L.-H."/>
            <person name="Turgeon B."/>
            <person name="Goodwin S."/>
            <person name="Spatafora J."/>
            <person name="Crous P."/>
            <person name="Grigoriev I."/>
        </authorList>
    </citation>
    <scope>NUCLEOTIDE SEQUENCE</scope>
    <source>
        <strain evidence="2">CBS 101060</strain>
    </source>
</reference>
<protein>
    <recommendedName>
        <fullName evidence="1">Thioredoxin-like fold domain-containing protein</fullName>
    </recommendedName>
</protein>
<dbReference type="Gene3D" id="3.40.30.10">
    <property type="entry name" value="Glutaredoxin"/>
    <property type="match status" value="1"/>
</dbReference>
<keyword evidence="3" id="KW-1185">Reference proteome</keyword>
<evidence type="ECO:0000313" key="3">
    <source>
        <dbReference type="Proteomes" id="UP000799429"/>
    </source>
</evidence>
<dbReference type="Proteomes" id="UP000799429">
    <property type="component" value="Unassembled WGS sequence"/>
</dbReference>
<name>A0A9P4S5W2_9PEZI</name>
<accession>A0A9P4S5W2</accession>
<dbReference type="PANTHER" id="PTHR33875">
    <property type="entry name" value="OS09G0542200 PROTEIN"/>
    <property type="match status" value="1"/>
</dbReference>
<dbReference type="InterPro" id="IPR012336">
    <property type="entry name" value="Thioredoxin-like_fold"/>
</dbReference>
<dbReference type="AlphaFoldDB" id="A0A9P4S5W2"/>
<feature type="domain" description="Thioredoxin-like fold" evidence="1">
    <location>
        <begin position="18"/>
        <end position="204"/>
    </location>
</feature>
<dbReference type="SUPFAM" id="SSF52833">
    <property type="entry name" value="Thioredoxin-like"/>
    <property type="match status" value="1"/>
</dbReference>